<protein>
    <submittedName>
        <fullName evidence="2">Uncharacterized protein</fullName>
    </submittedName>
</protein>
<evidence type="ECO:0000313" key="2">
    <source>
        <dbReference type="EMBL" id="KAH3671063.1"/>
    </source>
</evidence>
<gene>
    <name evidence="2" type="ORF">OGAPHI_000774</name>
</gene>
<feature type="region of interest" description="Disordered" evidence="1">
    <location>
        <begin position="1"/>
        <end position="53"/>
    </location>
</feature>
<dbReference type="RefSeq" id="XP_046064431.1">
    <property type="nucleotide sequence ID" value="XM_046208905.1"/>
</dbReference>
<evidence type="ECO:0000313" key="3">
    <source>
        <dbReference type="Proteomes" id="UP000769157"/>
    </source>
</evidence>
<reference evidence="2" key="2">
    <citation type="submission" date="2021-01" db="EMBL/GenBank/DDBJ databases">
        <authorList>
            <person name="Schikora-Tamarit M.A."/>
        </authorList>
    </citation>
    <scope>NUCLEOTIDE SEQUENCE</scope>
    <source>
        <strain evidence="2">CBS6075</strain>
    </source>
</reference>
<accession>A0A9P8PF11</accession>
<name>A0A9P8PF11_9ASCO</name>
<evidence type="ECO:0000256" key="1">
    <source>
        <dbReference type="SAM" id="MobiDB-lite"/>
    </source>
</evidence>
<comment type="caution">
    <text evidence="2">The sequence shown here is derived from an EMBL/GenBank/DDBJ whole genome shotgun (WGS) entry which is preliminary data.</text>
</comment>
<proteinExistence type="predicted"/>
<dbReference type="EMBL" id="JAEUBE010000084">
    <property type="protein sequence ID" value="KAH3671063.1"/>
    <property type="molecule type" value="Genomic_DNA"/>
</dbReference>
<organism evidence="2 3">
    <name type="scientific">Ogataea philodendri</name>
    <dbReference type="NCBI Taxonomy" id="1378263"/>
    <lineage>
        <taxon>Eukaryota</taxon>
        <taxon>Fungi</taxon>
        <taxon>Dikarya</taxon>
        <taxon>Ascomycota</taxon>
        <taxon>Saccharomycotina</taxon>
        <taxon>Pichiomycetes</taxon>
        <taxon>Pichiales</taxon>
        <taxon>Pichiaceae</taxon>
        <taxon>Ogataea</taxon>
    </lineage>
</organism>
<dbReference type="GeneID" id="70232742"/>
<keyword evidence="3" id="KW-1185">Reference proteome</keyword>
<dbReference type="Proteomes" id="UP000769157">
    <property type="component" value="Unassembled WGS sequence"/>
</dbReference>
<dbReference type="AlphaFoldDB" id="A0A9P8PF11"/>
<sequence length="98" mass="10058">MDLTPRSFFSSFQSSFHASQSSSSSSSSSLTGGSGPSSQSSFHSLFHSSSAGSRGFSTIPTLSGVFSINSSSSSFSSPPLVARSLILSICWSTSVSTQ</sequence>
<reference evidence="2" key="1">
    <citation type="journal article" date="2021" name="Open Biol.">
        <title>Shared evolutionary footprints suggest mitochondrial oxidative damage underlies multiple complex I losses in fungi.</title>
        <authorList>
            <person name="Schikora-Tamarit M.A."/>
            <person name="Marcet-Houben M."/>
            <person name="Nosek J."/>
            <person name="Gabaldon T."/>
        </authorList>
    </citation>
    <scope>NUCLEOTIDE SEQUENCE</scope>
    <source>
        <strain evidence="2">CBS6075</strain>
    </source>
</reference>